<reference evidence="11 12" key="1">
    <citation type="submission" date="2015-06" db="EMBL/GenBank/DDBJ databases">
        <title>Draft genome of the ant-associated black yeast Phialophora attae CBS 131958.</title>
        <authorList>
            <person name="Moreno L.F."/>
            <person name="Stielow B.J."/>
            <person name="de Hoog S."/>
            <person name="Vicente V.A."/>
            <person name="Weiss V.A."/>
            <person name="de Vries M."/>
            <person name="Cruz L.M."/>
            <person name="Souza E.M."/>
        </authorList>
    </citation>
    <scope>NUCLEOTIDE SEQUENCE [LARGE SCALE GENOMIC DNA]</scope>
    <source>
        <strain evidence="11 12">CBS 131958</strain>
    </source>
</reference>
<comment type="similarity">
    <text evidence="3">Belongs to the wax synthase family.</text>
</comment>
<evidence type="ECO:0000313" key="11">
    <source>
        <dbReference type="EMBL" id="KPI38807.1"/>
    </source>
</evidence>
<comment type="subcellular location">
    <subcellularLocation>
        <location evidence="1">Membrane</location>
        <topology evidence="1">Multi-pass membrane protein</topology>
    </subcellularLocation>
</comment>
<evidence type="ECO:0000256" key="1">
    <source>
        <dbReference type="ARBA" id="ARBA00004141"/>
    </source>
</evidence>
<dbReference type="VEuPathDB" id="FungiDB:AB675_5926"/>
<proteinExistence type="inferred from homology"/>
<evidence type="ECO:0000256" key="3">
    <source>
        <dbReference type="ARBA" id="ARBA00007282"/>
    </source>
</evidence>
<dbReference type="OrthoDB" id="2796277at2759"/>
<dbReference type="GO" id="GO:0006629">
    <property type="term" value="P:lipid metabolic process"/>
    <property type="evidence" value="ECO:0007669"/>
    <property type="project" value="InterPro"/>
</dbReference>
<keyword evidence="6 9" id="KW-1133">Transmembrane helix</keyword>
<evidence type="ECO:0000256" key="9">
    <source>
        <dbReference type="SAM" id="Phobius"/>
    </source>
</evidence>
<keyword evidence="5 9" id="KW-0812">Transmembrane</keyword>
<keyword evidence="12" id="KW-1185">Reference proteome</keyword>
<comment type="caution">
    <text evidence="11">The sequence shown here is derived from an EMBL/GenBank/DDBJ whole genome shotgun (WGS) entry which is preliminary data.</text>
</comment>
<name>A0A0N1NXP1_9EURO</name>
<dbReference type="PANTHER" id="PTHR31595">
    <property type="entry name" value="LONG-CHAIN-ALCOHOL O-FATTY-ACYLTRANSFERASE 3-RELATED"/>
    <property type="match status" value="1"/>
</dbReference>
<evidence type="ECO:0000256" key="2">
    <source>
        <dbReference type="ARBA" id="ARBA00005179"/>
    </source>
</evidence>
<accession>A0A0N1NXP1</accession>
<keyword evidence="4" id="KW-0808">Transferase</keyword>
<dbReference type="GO" id="GO:0016020">
    <property type="term" value="C:membrane"/>
    <property type="evidence" value="ECO:0007669"/>
    <property type="project" value="UniProtKB-SubCell"/>
</dbReference>
<feature type="transmembrane region" description="Helical" evidence="9">
    <location>
        <begin position="86"/>
        <end position="107"/>
    </location>
</feature>
<feature type="transmembrane region" description="Helical" evidence="9">
    <location>
        <begin position="428"/>
        <end position="451"/>
    </location>
</feature>
<dbReference type="PANTHER" id="PTHR31595:SF57">
    <property type="entry name" value="OS04G0481900 PROTEIN"/>
    <property type="match status" value="1"/>
</dbReference>
<feature type="transmembrane region" description="Helical" evidence="9">
    <location>
        <begin position="463"/>
        <end position="481"/>
    </location>
</feature>
<feature type="domain" description="Wax synthase" evidence="10">
    <location>
        <begin position="350"/>
        <end position="419"/>
    </location>
</feature>
<evidence type="ECO:0000256" key="5">
    <source>
        <dbReference type="ARBA" id="ARBA00022692"/>
    </source>
</evidence>
<protein>
    <recommendedName>
        <fullName evidence="10">Wax synthase domain-containing protein</fullName>
    </recommendedName>
</protein>
<dbReference type="RefSeq" id="XP_017998770.1">
    <property type="nucleotide sequence ID" value="XM_018146175.1"/>
</dbReference>
<dbReference type="Proteomes" id="UP000038010">
    <property type="component" value="Unassembled WGS sequence"/>
</dbReference>
<dbReference type="InterPro" id="IPR044851">
    <property type="entry name" value="Wax_synthase"/>
</dbReference>
<dbReference type="EMBL" id="LFJN01000017">
    <property type="protein sequence ID" value="KPI38807.1"/>
    <property type="molecule type" value="Genomic_DNA"/>
</dbReference>
<keyword evidence="7 9" id="KW-0472">Membrane</keyword>
<feature type="compositionally biased region" description="Polar residues" evidence="8">
    <location>
        <begin position="128"/>
        <end position="138"/>
    </location>
</feature>
<feature type="transmembrane region" description="Helical" evidence="9">
    <location>
        <begin position="56"/>
        <end position="74"/>
    </location>
</feature>
<organism evidence="11 12">
    <name type="scientific">Cyphellophora attinorum</name>
    <dbReference type="NCBI Taxonomy" id="1664694"/>
    <lineage>
        <taxon>Eukaryota</taxon>
        <taxon>Fungi</taxon>
        <taxon>Dikarya</taxon>
        <taxon>Ascomycota</taxon>
        <taxon>Pezizomycotina</taxon>
        <taxon>Eurotiomycetes</taxon>
        <taxon>Chaetothyriomycetidae</taxon>
        <taxon>Chaetothyriales</taxon>
        <taxon>Cyphellophoraceae</taxon>
        <taxon>Cyphellophora</taxon>
    </lineage>
</organism>
<sequence length="534" mass="60434">MPLDALYQQVKRDRLLRYEQALADGTYRPYVWPWDTLPALWLFLGVLILPRLSLRIAGFLRPLLILLMVGQGLWTCYRCRAIDMAGGYGIGLTNDWCFIMAGALLVFNDVKEDVKRLEDRPYVEGEKSTSQNGSTSSAVDEKDARQRTGQQQLNGAERIANKTSDHTTSLQWQTYPDSLGHCSEWIIDLLTCFRGVNWSFRAPLLGPIEGVQPAYPDRKQSKASRSLRVEKDISVVRGKALRDIVFWYIMLDLAKTLVIHDPYYFGFAELDTAHPLQLLRGHRHLTKLARLSISMFSVVVALSSIFTLCPLIFPILRKVLPPSTIATPLSHPSMYPPFWSQTPFTDIANSGLAAFWSKVWHQMFTFGISQPSLYLTQHIPYLARKGPRSQTARAVQLLTAFLATGSIHAMAAWTSFPANPARPPRPIWGSGLFFVLQALGIMAQSTFSRAVSSKRWPLWSRKAGNVLFVLVWLWFTGPILSDDFAKCGVWLFEPIPISLFRGLLGEGWWCWGGRWAGLIYGDGVPWYRWGIAVY</sequence>
<comment type="pathway">
    <text evidence="2">Secondary metabolite biosynthesis.</text>
</comment>
<feature type="transmembrane region" description="Helical" evidence="9">
    <location>
        <begin position="288"/>
        <end position="313"/>
    </location>
</feature>
<dbReference type="AlphaFoldDB" id="A0A0N1NXP1"/>
<dbReference type="GeneID" id="28738055"/>
<gene>
    <name evidence="11" type="ORF">AB675_5926</name>
</gene>
<dbReference type="Pfam" id="PF13813">
    <property type="entry name" value="MBOAT_2"/>
    <property type="match status" value="1"/>
</dbReference>
<evidence type="ECO:0000313" key="12">
    <source>
        <dbReference type="Proteomes" id="UP000038010"/>
    </source>
</evidence>
<evidence type="ECO:0000259" key="10">
    <source>
        <dbReference type="Pfam" id="PF13813"/>
    </source>
</evidence>
<dbReference type="InterPro" id="IPR032805">
    <property type="entry name" value="Wax_synthase_dom"/>
</dbReference>
<evidence type="ECO:0000256" key="8">
    <source>
        <dbReference type="SAM" id="MobiDB-lite"/>
    </source>
</evidence>
<evidence type="ECO:0000256" key="6">
    <source>
        <dbReference type="ARBA" id="ARBA00022989"/>
    </source>
</evidence>
<feature type="region of interest" description="Disordered" evidence="8">
    <location>
        <begin position="121"/>
        <end position="160"/>
    </location>
</feature>
<evidence type="ECO:0000256" key="4">
    <source>
        <dbReference type="ARBA" id="ARBA00022679"/>
    </source>
</evidence>
<dbReference type="GO" id="GO:0008374">
    <property type="term" value="F:O-acyltransferase activity"/>
    <property type="evidence" value="ECO:0007669"/>
    <property type="project" value="InterPro"/>
</dbReference>
<feature type="transmembrane region" description="Helical" evidence="9">
    <location>
        <begin position="31"/>
        <end position="49"/>
    </location>
</feature>
<evidence type="ECO:0000256" key="7">
    <source>
        <dbReference type="ARBA" id="ARBA00023136"/>
    </source>
</evidence>
<feature type="transmembrane region" description="Helical" evidence="9">
    <location>
        <begin position="397"/>
        <end position="416"/>
    </location>
</feature>